<evidence type="ECO:0000256" key="6">
    <source>
        <dbReference type="ARBA" id="ARBA00023180"/>
    </source>
</evidence>
<dbReference type="Pfam" id="PF01094">
    <property type="entry name" value="ANF_receptor"/>
    <property type="match status" value="1"/>
</dbReference>
<sequence length="417" mass="47947">MNKIPGHFFNLTLGFDIYDSCGNELKAVRSVLQILSGTREPVPNYSCRKKQNIAGFIGDLNSRTTVPIAQILSVYGYSQISYGSTDPSLSDRAAFPYFFRTVQNDHRHFFALSKLIKHFGWTWVGIVTSDDDTGEREHQLLSQYFSSDNICVEVTIKFAIKPTSDYMLDNESIEMFLKSSANIIVLCGTVEYKIIMKLYQLLEYTEYSDKTLVLTPIWASQSHSISFLEYLLHGSLIFVPHFLDPVNMYRLRFKQFANDRHPSKYPEDVLLKQIWAETCGQDGHKCPREQQLTGLKNFDNTFHLPGVYLAVLTMTHGLQILLNEQSKKKNGKGNKYQYQLHHYLKRVTLTDTENQASYFDETGEFVTELVIINLHKDHRPYLSGTPVGKYTPWAPPDHKLNITAEAIRWNTLDKKVT</sequence>
<proteinExistence type="predicted"/>
<keyword evidence="2" id="KW-0812">Transmembrane</keyword>
<dbReference type="GO" id="GO:0005886">
    <property type="term" value="C:plasma membrane"/>
    <property type="evidence" value="ECO:0007669"/>
    <property type="project" value="TreeGrafter"/>
</dbReference>
<keyword evidence="6" id="KW-0325">Glycoprotein</keyword>
<evidence type="ECO:0000256" key="5">
    <source>
        <dbReference type="ARBA" id="ARBA00023170"/>
    </source>
</evidence>
<dbReference type="InterPro" id="IPR000337">
    <property type="entry name" value="GPCR_3"/>
</dbReference>
<keyword evidence="4" id="KW-0472">Membrane</keyword>
<dbReference type="Gene3D" id="3.40.50.2300">
    <property type="match status" value="2"/>
</dbReference>
<dbReference type="PANTHER" id="PTHR24061">
    <property type="entry name" value="CALCIUM-SENSING RECEPTOR-RELATED"/>
    <property type="match status" value="1"/>
</dbReference>
<evidence type="ECO:0000259" key="7">
    <source>
        <dbReference type="Pfam" id="PF01094"/>
    </source>
</evidence>
<dbReference type="SUPFAM" id="SSF53822">
    <property type="entry name" value="Periplasmic binding protein-like I"/>
    <property type="match status" value="1"/>
</dbReference>
<gene>
    <name evidence="8" type="ORF">XELAEV_18004936mg</name>
</gene>
<organism evidence="8 9">
    <name type="scientific">Xenopus laevis</name>
    <name type="common">African clawed frog</name>
    <dbReference type="NCBI Taxonomy" id="8355"/>
    <lineage>
        <taxon>Eukaryota</taxon>
        <taxon>Metazoa</taxon>
        <taxon>Chordata</taxon>
        <taxon>Craniata</taxon>
        <taxon>Vertebrata</taxon>
        <taxon>Euteleostomi</taxon>
        <taxon>Amphibia</taxon>
        <taxon>Batrachia</taxon>
        <taxon>Anura</taxon>
        <taxon>Pipoidea</taxon>
        <taxon>Pipidae</taxon>
        <taxon>Xenopodinae</taxon>
        <taxon>Xenopus</taxon>
        <taxon>Xenopus</taxon>
    </lineage>
</organism>
<dbReference type="PANTHER" id="PTHR24061:SF588">
    <property type="entry name" value="VOMERONASAL TYPE-2 RECEPTOR 26"/>
    <property type="match status" value="1"/>
</dbReference>
<dbReference type="InterPro" id="IPR028082">
    <property type="entry name" value="Peripla_BP_I"/>
</dbReference>
<dbReference type="Proteomes" id="UP000694892">
    <property type="component" value="Chromosome 1L"/>
</dbReference>
<reference evidence="9" key="1">
    <citation type="journal article" date="2016" name="Nature">
        <title>Genome evolution in the allotetraploid frog Xenopus laevis.</title>
        <authorList>
            <person name="Session A.M."/>
            <person name="Uno Y."/>
            <person name="Kwon T."/>
            <person name="Chapman J.A."/>
            <person name="Toyoda A."/>
            <person name="Takahashi S."/>
            <person name="Fukui A."/>
            <person name="Hikosaka A."/>
            <person name="Suzuki A."/>
            <person name="Kondo M."/>
            <person name="van Heeringen S.J."/>
            <person name="Quigley I."/>
            <person name="Heinz S."/>
            <person name="Ogino H."/>
            <person name="Ochi H."/>
            <person name="Hellsten U."/>
            <person name="Lyons J.B."/>
            <person name="Simakov O."/>
            <person name="Putnam N."/>
            <person name="Stites J."/>
            <person name="Kuroki Y."/>
            <person name="Tanaka T."/>
            <person name="Michiue T."/>
            <person name="Watanabe M."/>
            <person name="Bogdanovic O."/>
            <person name="Lister R."/>
            <person name="Georgiou G."/>
            <person name="Paranjpe S.S."/>
            <person name="van Kruijsbergen I."/>
            <person name="Shu S."/>
            <person name="Carlson J."/>
            <person name="Kinoshita T."/>
            <person name="Ohta Y."/>
            <person name="Mawaribuchi S."/>
            <person name="Jenkins J."/>
            <person name="Grimwood J."/>
            <person name="Schmutz J."/>
            <person name="Mitros T."/>
            <person name="Mozaffari S.V."/>
            <person name="Suzuki Y."/>
            <person name="Haramoto Y."/>
            <person name="Yamamoto T.S."/>
            <person name="Takagi C."/>
            <person name="Heald R."/>
            <person name="Miller K."/>
            <person name="Haudenschild C."/>
            <person name="Kitzman J."/>
            <person name="Nakayama T."/>
            <person name="Izutsu Y."/>
            <person name="Robert J."/>
            <person name="Fortriede J."/>
            <person name="Burns K."/>
            <person name="Lotay V."/>
            <person name="Karimi K."/>
            <person name="Yasuoka Y."/>
            <person name="Dichmann D.S."/>
            <person name="Flajnik M.F."/>
            <person name="Houston D.W."/>
            <person name="Shendure J."/>
            <person name="DuPasquier L."/>
            <person name="Vize P.D."/>
            <person name="Zorn A.M."/>
            <person name="Ito M."/>
            <person name="Marcotte E.M."/>
            <person name="Wallingford J.B."/>
            <person name="Ito Y."/>
            <person name="Asashima M."/>
            <person name="Ueno N."/>
            <person name="Matsuda Y."/>
            <person name="Veenstra G.J."/>
            <person name="Fujiyama A."/>
            <person name="Harland R.M."/>
            <person name="Taira M."/>
            <person name="Rokhsar D.S."/>
        </authorList>
    </citation>
    <scope>NUCLEOTIDE SEQUENCE [LARGE SCALE GENOMIC DNA]</scope>
    <source>
        <strain evidence="9">J</strain>
    </source>
</reference>
<keyword evidence="3" id="KW-1133">Transmembrane helix</keyword>
<dbReference type="FunFam" id="3.40.50.2300:FF:000728">
    <property type="entry name" value="Uncharacterized protein"/>
    <property type="match status" value="1"/>
</dbReference>
<dbReference type="AlphaFoldDB" id="A0A974DX50"/>
<evidence type="ECO:0000256" key="1">
    <source>
        <dbReference type="ARBA" id="ARBA00004141"/>
    </source>
</evidence>
<feature type="domain" description="Receptor ligand binding region" evidence="7">
    <location>
        <begin position="2"/>
        <end position="376"/>
    </location>
</feature>
<evidence type="ECO:0000256" key="3">
    <source>
        <dbReference type="ARBA" id="ARBA00022989"/>
    </source>
</evidence>
<dbReference type="GO" id="GO:0004930">
    <property type="term" value="F:G protein-coupled receptor activity"/>
    <property type="evidence" value="ECO:0007669"/>
    <property type="project" value="InterPro"/>
</dbReference>
<protein>
    <recommendedName>
        <fullName evidence="7">Receptor ligand binding region domain-containing protein</fullName>
    </recommendedName>
</protein>
<evidence type="ECO:0000256" key="4">
    <source>
        <dbReference type="ARBA" id="ARBA00023136"/>
    </source>
</evidence>
<evidence type="ECO:0000313" key="9">
    <source>
        <dbReference type="Proteomes" id="UP000694892"/>
    </source>
</evidence>
<keyword evidence="5" id="KW-0675">Receptor</keyword>
<accession>A0A974DX50</accession>
<dbReference type="InterPro" id="IPR001828">
    <property type="entry name" value="ANF_lig-bd_rcpt"/>
</dbReference>
<name>A0A974DX50_XENLA</name>
<dbReference type="PRINTS" id="PR00248">
    <property type="entry name" value="GPCRMGR"/>
</dbReference>
<evidence type="ECO:0000313" key="8">
    <source>
        <dbReference type="EMBL" id="OCT99145.1"/>
    </source>
</evidence>
<dbReference type="InterPro" id="IPR000068">
    <property type="entry name" value="GPCR_3_Ca_sens_rcpt-rel"/>
</dbReference>
<dbReference type="EMBL" id="CM004466">
    <property type="protein sequence ID" value="OCT99145.1"/>
    <property type="molecule type" value="Genomic_DNA"/>
</dbReference>
<comment type="subcellular location">
    <subcellularLocation>
        <location evidence="1">Membrane</location>
        <topology evidence="1">Multi-pass membrane protein</topology>
    </subcellularLocation>
</comment>
<evidence type="ECO:0000256" key="2">
    <source>
        <dbReference type="ARBA" id="ARBA00022692"/>
    </source>
</evidence>